<dbReference type="PANTHER" id="PTHR48086:SF3">
    <property type="entry name" value="SODIUM_PROLINE SYMPORTER"/>
    <property type="match status" value="1"/>
</dbReference>
<dbReference type="InterPro" id="IPR038377">
    <property type="entry name" value="Na/Glc_symporter_sf"/>
</dbReference>
<evidence type="ECO:0000256" key="2">
    <source>
        <dbReference type="ARBA" id="ARBA00006434"/>
    </source>
</evidence>
<evidence type="ECO:0000313" key="15">
    <source>
        <dbReference type="EMBL" id="MDO7907974.1"/>
    </source>
</evidence>
<comment type="similarity">
    <text evidence="2 13">Belongs to the sodium:solute symporter (SSF) (TC 2.A.21) family.</text>
</comment>
<evidence type="ECO:0000256" key="12">
    <source>
        <dbReference type="ARBA" id="ARBA00033708"/>
    </source>
</evidence>
<gene>
    <name evidence="15" type="primary">putP</name>
    <name evidence="15" type="ORF">Q5741_16300</name>
</gene>
<feature type="transmembrane region" description="Helical" evidence="14">
    <location>
        <begin position="230"/>
        <end position="250"/>
    </location>
</feature>
<feature type="transmembrane region" description="Helical" evidence="14">
    <location>
        <begin position="125"/>
        <end position="143"/>
    </location>
</feature>
<evidence type="ECO:0000256" key="8">
    <source>
        <dbReference type="ARBA" id="ARBA00023053"/>
    </source>
</evidence>
<keyword evidence="16" id="KW-1185">Reference proteome</keyword>
<dbReference type="CDD" id="cd11475">
    <property type="entry name" value="SLC5sbd_PutP"/>
    <property type="match status" value="1"/>
</dbReference>
<accession>A0ABT9CH50</accession>
<dbReference type="PANTHER" id="PTHR48086">
    <property type="entry name" value="SODIUM/PROLINE SYMPORTER-RELATED"/>
    <property type="match status" value="1"/>
</dbReference>
<dbReference type="InterPro" id="IPR001734">
    <property type="entry name" value="Na/solute_symporter"/>
</dbReference>
<dbReference type="RefSeq" id="WP_305025195.1">
    <property type="nucleotide sequence ID" value="NZ_JAUQTB010000011.1"/>
</dbReference>
<dbReference type="InterPro" id="IPR011851">
    <property type="entry name" value="Na/Pro_symporter"/>
</dbReference>
<comment type="subcellular location">
    <subcellularLocation>
        <location evidence="1 14">Cell membrane</location>
        <topology evidence="1 14">Multi-pass membrane protein</topology>
    </subcellularLocation>
</comment>
<comment type="function">
    <text evidence="14">Catalyzes the sodium-dependent uptake of extracellular L-proline.</text>
</comment>
<keyword evidence="7 14" id="KW-1133">Transmembrane helix</keyword>
<keyword evidence="14" id="KW-0029">Amino-acid transport</keyword>
<feature type="transmembrane region" description="Helical" evidence="14">
    <location>
        <begin position="276"/>
        <end position="297"/>
    </location>
</feature>
<protein>
    <recommendedName>
        <fullName evidence="14">Sodium/proline symporter</fullName>
    </recommendedName>
    <alternativeName>
        <fullName evidence="14">Proline permease</fullName>
    </alternativeName>
</protein>
<evidence type="ECO:0000256" key="1">
    <source>
        <dbReference type="ARBA" id="ARBA00004651"/>
    </source>
</evidence>
<dbReference type="PROSITE" id="PS50283">
    <property type="entry name" value="NA_SOLUT_SYMP_3"/>
    <property type="match status" value="1"/>
</dbReference>
<keyword evidence="6 14" id="KW-0769">Symport</keyword>
<feature type="transmembrane region" description="Helical" evidence="14">
    <location>
        <begin position="163"/>
        <end position="183"/>
    </location>
</feature>
<dbReference type="Gene3D" id="1.20.1730.10">
    <property type="entry name" value="Sodium/glucose cotransporter"/>
    <property type="match status" value="1"/>
</dbReference>
<feature type="transmembrane region" description="Helical" evidence="14">
    <location>
        <begin position="400"/>
        <end position="418"/>
    </location>
</feature>
<keyword evidence="10 14" id="KW-0472">Membrane</keyword>
<dbReference type="NCBIfam" id="TIGR00813">
    <property type="entry name" value="sss"/>
    <property type="match status" value="1"/>
</dbReference>
<evidence type="ECO:0000256" key="9">
    <source>
        <dbReference type="ARBA" id="ARBA00023065"/>
    </source>
</evidence>
<feature type="transmembrane region" description="Helical" evidence="14">
    <location>
        <begin position="450"/>
        <end position="470"/>
    </location>
</feature>
<evidence type="ECO:0000256" key="6">
    <source>
        <dbReference type="ARBA" id="ARBA00022847"/>
    </source>
</evidence>
<keyword evidence="8 14" id="KW-0915">Sodium</keyword>
<feature type="transmembrane region" description="Helical" evidence="14">
    <location>
        <begin position="190"/>
        <end position="210"/>
    </location>
</feature>
<comment type="caution">
    <text evidence="15">The sequence shown here is derived from an EMBL/GenBank/DDBJ whole genome shotgun (WGS) entry which is preliminary data.</text>
</comment>
<evidence type="ECO:0000256" key="4">
    <source>
        <dbReference type="ARBA" id="ARBA00022475"/>
    </source>
</evidence>
<keyword evidence="3 14" id="KW-0813">Transport</keyword>
<evidence type="ECO:0000256" key="11">
    <source>
        <dbReference type="ARBA" id="ARBA00023201"/>
    </source>
</evidence>
<keyword evidence="9 14" id="KW-0406">Ion transport</keyword>
<feature type="transmembrane region" description="Helical" evidence="14">
    <location>
        <begin position="6"/>
        <end position="26"/>
    </location>
</feature>
<evidence type="ECO:0000256" key="3">
    <source>
        <dbReference type="ARBA" id="ARBA00022448"/>
    </source>
</evidence>
<feature type="transmembrane region" description="Helical" evidence="14">
    <location>
        <begin position="75"/>
        <end position="94"/>
    </location>
</feature>
<evidence type="ECO:0000313" key="16">
    <source>
        <dbReference type="Proteomes" id="UP001240171"/>
    </source>
</evidence>
<dbReference type="EMBL" id="JAUQTB010000011">
    <property type="protein sequence ID" value="MDO7907974.1"/>
    <property type="molecule type" value="Genomic_DNA"/>
</dbReference>
<evidence type="ECO:0000256" key="5">
    <source>
        <dbReference type="ARBA" id="ARBA00022692"/>
    </source>
</evidence>
<name>A0ABT9CH50_9BACL</name>
<comment type="catalytic activity">
    <reaction evidence="12">
        <text>L-proline(in) + Na(+)(in) = L-proline(out) + Na(+)(out)</text>
        <dbReference type="Rhea" id="RHEA:28967"/>
        <dbReference type="ChEBI" id="CHEBI:29101"/>
        <dbReference type="ChEBI" id="CHEBI:60039"/>
    </reaction>
</comment>
<feature type="transmembrane region" description="Helical" evidence="14">
    <location>
        <begin position="38"/>
        <end position="55"/>
    </location>
</feature>
<evidence type="ECO:0000256" key="7">
    <source>
        <dbReference type="ARBA" id="ARBA00022989"/>
    </source>
</evidence>
<dbReference type="Proteomes" id="UP001240171">
    <property type="component" value="Unassembled WGS sequence"/>
</dbReference>
<evidence type="ECO:0000256" key="14">
    <source>
        <dbReference type="RuleBase" id="RU366012"/>
    </source>
</evidence>
<organism evidence="15 16">
    <name type="scientific">Paenibacillus lacisoli</name>
    <dbReference type="NCBI Taxonomy" id="3064525"/>
    <lineage>
        <taxon>Bacteria</taxon>
        <taxon>Bacillati</taxon>
        <taxon>Bacillota</taxon>
        <taxon>Bacilli</taxon>
        <taxon>Bacillales</taxon>
        <taxon>Paenibacillaceae</taxon>
        <taxon>Paenibacillus</taxon>
    </lineage>
</organism>
<feature type="transmembrane region" description="Helical" evidence="14">
    <location>
        <begin position="425"/>
        <end position="444"/>
    </location>
</feature>
<evidence type="ECO:0000256" key="13">
    <source>
        <dbReference type="RuleBase" id="RU362091"/>
    </source>
</evidence>
<keyword evidence="11 14" id="KW-0739">Sodium transport</keyword>
<evidence type="ECO:0000256" key="10">
    <source>
        <dbReference type="ARBA" id="ARBA00023136"/>
    </source>
</evidence>
<feature type="transmembrane region" description="Helical" evidence="14">
    <location>
        <begin position="368"/>
        <end position="388"/>
    </location>
</feature>
<feature type="transmembrane region" description="Helical" evidence="14">
    <location>
        <begin position="309"/>
        <end position="335"/>
    </location>
</feature>
<dbReference type="InterPro" id="IPR050277">
    <property type="entry name" value="Sodium:Solute_Symporter"/>
</dbReference>
<sequence>MNQPFGTYLTLGIYFIGMLVIGWYAFRKSTGDLEGYMLGGRGVGPFVTALSAGAADMSGWMLMGLPGSVFVKGISGMWIVVGLSLGAYLNYVYVAPRLRIYTKIAQDAITIPDFFENRFMDRSRLLKLISAAVILIFFTFYTSSGMVSGGRFFESAFGMDYRFGLFLVTSIVIAYTLFGGYLAVSLTDSVQGLIMFAALVAIPSVAIYHLGGFKASFDIVNQLDPAHFNLFQGVQTAGILSLLAWGLGYFGQPHILVRFMSITSARELKTARRIGISWMVIGLLGASLIGLAGYAYVNVNLLELSDPETIFILFANILFNPYITGILLAALLAAVMSTISSQLLVTASALTEDFYRTFLRRGASNRELVLIGRLSVLLIAVIALIMSYTPNDTILNLVGYAWAGFGSSFGPAVLLSLFWKRMTSWGAIAGIVSGAVGVIVWVALGLSDMLYEMIPAFCASLLAIVVVSLLTSAPQQQVLDEFDQARQELKERA</sequence>
<keyword evidence="5 14" id="KW-0812">Transmembrane</keyword>
<keyword evidence="4 14" id="KW-1003">Cell membrane</keyword>
<dbReference type="NCBIfam" id="TIGR02121">
    <property type="entry name" value="Na_Pro_sym"/>
    <property type="match status" value="1"/>
</dbReference>
<reference evidence="15 16" key="1">
    <citation type="submission" date="2023-07" db="EMBL/GenBank/DDBJ databases">
        <title>Paenibacillus sp. JX-17 nov. isolated from soil.</title>
        <authorList>
            <person name="Wan Y."/>
            <person name="Liu B."/>
        </authorList>
    </citation>
    <scope>NUCLEOTIDE SEQUENCE [LARGE SCALE GENOMIC DNA]</scope>
    <source>
        <strain evidence="15 16">JX-17</strain>
    </source>
</reference>
<proteinExistence type="inferred from homology"/>
<dbReference type="Pfam" id="PF00474">
    <property type="entry name" value="SSF"/>
    <property type="match status" value="1"/>
</dbReference>